<protein>
    <recommendedName>
        <fullName evidence="3">RNase H type-1 domain-containing protein</fullName>
    </recommendedName>
</protein>
<dbReference type="Proteomes" id="UP001383192">
    <property type="component" value="Unassembled WGS sequence"/>
</dbReference>
<dbReference type="EMBL" id="JAYKXP010000378">
    <property type="protein sequence ID" value="KAK7014070.1"/>
    <property type="molecule type" value="Genomic_DNA"/>
</dbReference>
<accession>A0AAW0ANM4</accession>
<evidence type="ECO:0008006" key="3">
    <source>
        <dbReference type="Google" id="ProtNLM"/>
    </source>
</evidence>
<name>A0AAW0ANM4_9AGAR</name>
<comment type="caution">
    <text evidence="1">The sequence shown here is derived from an EMBL/GenBank/DDBJ whole genome shotgun (WGS) entry which is preliminary data.</text>
</comment>
<evidence type="ECO:0000313" key="1">
    <source>
        <dbReference type="EMBL" id="KAK7014070.1"/>
    </source>
</evidence>
<organism evidence="1 2">
    <name type="scientific">Paramarasmius palmivorus</name>
    <dbReference type="NCBI Taxonomy" id="297713"/>
    <lineage>
        <taxon>Eukaryota</taxon>
        <taxon>Fungi</taxon>
        <taxon>Dikarya</taxon>
        <taxon>Basidiomycota</taxon>
        <taxon>Agaricomycotina</taxon>
        <taxon>Agaricomycetes</taxon>
        <taxon>Agaricomycetidae</taxon>
        <taxon>Agaricales</taxon>
        <taxon>Marasmiineae</taxon>
        <taxon>Marasmiaceae</taxon>
        <taxon>Paramarasmius</taxon>
    </lineage>
</organism>
<dbReference type="GO" id="GO:0003676">
    <property type="term" value="F:nucleic acid binding"/>
    <property type="evidence" value="ECO:0007669"/>
    <property type="project" value="InterPro"/>
</dbReference>
<dbReference type="AlphaFoldDB" id="A0AAW0ANM4"/>
<evidence type="ECO:0000313" key="2">
    <source>
        <dbReference type="Proteomes" id="UP001383192"/>
    </source>
</evidence>
<gene>
    <name evidence="1" type="ORF">VNI00_019432</name>
</gene>
<reference evidence="1 2" key="1">
    <citation type="submission" date="2024-01" db="EMBL/GenBank/DDBJ databases">
        <title>A draft genome for a cacao thread blight-causing isolate of Paramarasmius palmivorus.</title>
        <authorList>
            <person name="Baruah I.K."/>
            <person name="Bukari Y."/>
            <person name="Amoako-Attah I."/>
            <person name="Meinhardt L.W."/>
            <person name="Bailey B.A."/>
            <person name="Cohen S.P."/>
        </authorList>
    </citation>
    <scope>NUCLEOTIDE SEQUENCE [LARGE SCALE GENOMIC DNA]</scope>
    <source>
        <strain evidence="1 2">GH-12</strain>
    </source>
</reference>
<keyword evidence="2" id="KW-1185">Reference proteome</keyword>
<dbReference type="InterPro" id="IPR036397">
    <property type="entry name" value="RNaseH_sf"/>
</dbReference>
<dbReference type="Gene3D" id="3.30.420.10">
    <property type="entry name" value="Ribonuclease H-like superfamily/Ribonuclease H"/>
    <property type="match status" value="1"/>
</dbReference>
<proteinExistence type="predicted"/>
<sequence>MDPLESLVAPRISPWRKIPTTWLVAEKTLAELGNLRVRRTEKDFLLSGDVSISHCLSLFNHCSTGTNHNVEIDGNTLRSLRAKNITKLSHLGEWRWSVSDAKFTFIRRNALNTSRWSRAAKENLAKALNMLSSFDFTWLHNDDFSILYSREHRRKMAEDRIRQVAHVHRLDPIQTPDEPHFTWASDGSMIPAAAGILDKKSVTSAVVGPLSCVMKVEGVNANVLHGEIVGLIASTILSTNCSTDLPATIHSDHLNAIRIVNTILFDRSDLTKIRRVNGRSYYRWLLDLLRTHPYTSLSYVKAHTDSTCIPSVMNAAADHYASSAQHVTTNILPAPIPTFFMDKYTTHYRPLGWYEGNVRSLVETLLEVKLAKEVSKGLNLRMMPSIYENHPPPDYPYTRASSAYSAAVQLYARSGQLPVANTLCQRNKIPSPSCRLGCGTYHEDSHHIFTICPVYGKWRSAAAHEVHERTKRKLQEAGIPEADQRACLRAAKSLFSDDAAVWPLKCTAYYLGFLPKLDALLPPVSNLSYLPRERLLHHLAADWHLHAIRLAGRIYGDYQRRMARRYAPPPRR</sequence>